<dbReference type="PROSITE" id="PS51767">
    <property type="entry name" value="PEPTIDASE_A1"/>
    <property type="match status" value="1"/>
</dbReference>
<dbReference type="InterPro" id="IPR033121">
    <property type="entry name" value="PEPTIDASE_A1"/>
</dbReference>
<dbReference type="InterPro" id="IPR001461">
    <property type="entry name" value="Aspartic_peptidase_A1"/>
</dbReference>
<comment type="caution">
    <text evidence="7">The sequence shown here is derived from an EMBL/GenBank/DDBJ whole genome shotgun (WGS) entry which is preliminary data.</text>
</comment>
<dbReference type="InterPro" id="IPR021109">
    <property type="entry name" value="Peptidase_aspartic_dom_sf"/>
</dbReference>
<evidence type="ECO:0000259" key="6">
    <source>
        <dbReference type="PROSITE" id="PS51767"/>
    </source>
</evidence>
<evidence type="ECO:0000256" key="4">
    <source>
        <dbReference type="ARBA" id="ARBA00022801"/>
    </source>
</evidence>
<dbReference type="Gene3D" id="2.40.70.10">
    <property type="entry name" value="Acid Proteases"/>
    <property type="match status" value="1"/>
</dbReference>
<sequence length="121" mass="13106">KQCTALVDSGTSLLAVPKGVVEKIQDIVANMGADCDLSRLPSLMFELGGNMLSLPPDAYVAQTSGSVSSEMTSLVRIRDVSGGGNRQTGETCKVLLMESYMDSKQGPLWIFGMPFFRKYYT</sequence>
<evidence type="ECO:0000313" key="8">
    <source>
        <dbReference type="Proteomes" id="UP001189429"/>
    </source>
</evidence>
<evidence type="ECO:0000313" key="7">
    <source>
        <dbReference type="EMBL" id="CAK0816426.1"/>
    </source>
</evidence>
<evidence type="ECO:0000256" key="3">
    <source>
        <dbReference type="ARBA" id="ARBA00022750"/>
    </source>
</evidence>
<dbReference type="PANTHER" id="PTHR47966:SF51">
    <property type="entry name" value="BETA-SITE APP-CLEAVING ENZYME, ISOFORM A-RELATED"/>
    <property type="match status" value="1"/>
</dbReference>
<keyword evidence="8" id="KW-1185">Reference proteome</keyword>
<feature type="domain" description="Peptidase A1" evidence="6">
    <location>
        <begin position="1"/>
        <end position="121"/>
    </location>
</feature>
<organism evidence="7 8">
    <name type="scientific">Prorocentrum cordatum</name>
    <dbReference type="NCBI Taxonomy" id="2364126"/>
    <lineage>
        <taxon>Eukaryota</taxon>
        <taxon>Sar</taxon>
        <taxon>Alveolata</taxon>
        <taxon>Dinophyceae</taxon>
        <taxon>Prorocentrales</taxon>
        <taxon>Prorocentraceae</taxon>
        <taxon>Prorocentrum</taxon>
    </lineage>
</organism>
<comment type="similarity">
    <text evidence="1 5">Belongs to the peptidase A1 family.</text>
</comment>
<evidence type="ECO:0000256" key="5">
    <source>
        <dbReference type="RuleBase" id="RU000454"/>
    </source>
</evidence>
<feature type="non-terminal residue" evidence="7">
    <location>
        <position position="1"/>
    </location>
</feature>
<proteinExistence type="inferred from homology"/>
<dbReference type="PROSITE" id="PS00141">
    <property type="entry name" value="ASP_PROTEASE"/>
    <property type="match status" value="1"/>
</dbReference>
<dbReference type="Pfam" id="PF00026">
    <property type="entry name" value="Asp"/>
    <property type="match status" value="1"/>
</dbReference>
<protein>
    <recommendedName>
        <fullName evidence="6">Peptidase A1 domain-containing protein</fullName>
    </recommendedName>
</protein>
<keyword evidence="2 5" id="KW-0645">Protease</keyword>
<feature type="non-terminal residue" evidence="7">
    <location>
        <position position="121"/>
    </location>
</feature>
<dbReference type="PRINTS" id="PR00792">
    <property type="entry name" value="PEPSIN"/>
</dbReference>
<accession>A0ABN9REB2</accession>
<keyword evidence="3 5" id="KW-0064">Aspartyl protease</keyword>
<dbReference type="PANTHER" id="PTHR47966">
    <property type="entry name" value="BETA-SITE APP-CLEAVING ENZYME, ISOFORM A-RELATED"/>
    <property type="match status" value="1"/>
</dbReference>
<dbReference type="EMBL" id="CAUYUJ010006184">
    <property type="protein sequence ID" value="CAK0816426.1"/>
    <property type="molecule type" value="Genomic_DNA"/>
</dbReference>
<evidence type="ECO:0000256" key="1">
    <source>
        <dbReference type="ARBA" id="ARBA00007447"/>
    </source>
</evidence>
<keyword evidence="4 5" id="KW-0378">Hydrolase</keyword>
<evidence type="ECO:0000256" key="2">
    <source>
        <dbReference type="ARBA" id="ARBA00022670"/>
    </source>
</evidence>
<gene>
    <name evidence="7" type="ORF">PCOR1329_LOCUS19382</name>
</gene>
<dbReference type="Proteomes" id="UP001189429">
    <property type="component" value="Unassembled WGS sequence"/>
</dbReference>
<name>A0ABN9REB2_9DINO</name>
<dbReference type="SUPFAM" id="SSF50630">
    <property type="entry name" value="Acid proteases"/>
    <property type="match status" value="1"/>
</dbReference>
<reference evidence="7" key="1">
    <citation type="submission" date="2023-10" db="EMBL/GenBank/DDBJ databases">
        <authorList>
            <person name="Chen Y."/>
            <person name="Shah S."/>
            <person name="Dougan E. K."/>
            <person name="Thang M."/>
            <person name="Chan C."/>
        </authorList>
    </citation>
    <scope>NUCLEOTIDE SEQUENCE [LARGE SCALE GENOMIC DNA]</scope>
</reference>
<dbReference type="InterPro" id="IPR001969">
    <property type="entry name" value="Aspartic_peptidase_AS"/>
</dbReference>